<proteinExistence type="predicted"/>
<keyword evidence="4" id="KW-1185">Reference proteome</keyword>
<dbReference type="Proteomes" id="UP001243757">
    <property type="component" value="Unassembled WGS sequence"/>
</dbReference>
<dbReference type="InterPro" id="IPR055259">
    <property type="entry name" value="YkvP/CgeB_Glyco_trans-like"/>
</dbReference>
<dbReference type="EMBL" id="JASNJD010000004">
    <property type="protein sequence ID" value="MDK3017606.1"/>
    <property type="molecule type" value="Genomic_DNA"/>
</dbReference>
<protein>
    <submittedName>
        <fullName evidence="3">Glycosyltransferase</fullName>
        <ecNumber evidence="3">2.4.-.-</ecNumber>
    </submittedName>
</protein>
<dbReference type="EC" id="2.4.-.-" evidence="3"/>
<reference evidence="3 4" key="1">
    <citation type="submission" date="2023-05" db="EMBL/GenBank/DDBJ databases">
        <title>Pseudodonghicola sp. nov.</title>
        <authorList>
            <person name="Huang J."/>
        </authorList>
    </citation>
    <scope>NUCLEOTIDE SEQUENCE [LARGE SCALE GENOMIC DNA]</scope>
    <source>
        <strain evidence="3 4">IC7</strain>
    </source>
</reference>
<feature type="domain" description="Glycosyltransferase 2-like" evidence="1">
    <location>
        <begin position="340"/>
        <end position="484"/>
    </location>
</feature>
<dbReference type="Pfam" id="PF13524">
    <property type="entry name" value="Glyco_trans_1_2"/>
    <property type="match status" value="1"/>
</dbReference>
<evidence type="ECO:0000313" key="4">
    <source>
        <dbReference type="Proteomes" id="UP001243757"/>
    </source>
</evidence>
<gene>
    <name evidence="3" type="ORF">QO033_07945</name>
</gene>
<evidence type="ECO:0000259" key="2">
    <source>
        <dbReference type="Pfam" id="PF13524"/>
    </source>
</evidence>
<dbReference type="CDD" id="cd00761">
    <property type="entry name" value="Glyco_tranf_GTA_type"/>
    <property type="match status" value="1"/>
</dbReference>
<evidence type="ECO:0000259" key="1">
    <source>
        <dbReference type="Pfam" id="PF00535"/>
    </source>
</evidence>
<keyword evidence="3" id="KW-0808">Transferase</keyword>
<dbReference type="InterPro" id="IPR001173">
    <property type="entry name" value="Glyco_trans_2-like"/>
</dbReference>
<dbReference type="PANTHER" id="PTHR22916">
    <property type="entry name" value="GLYCOSYLTRANSFERASE"/>
    <property type="match status" value="1"/>
</dbReference>
<organism evidence="3 4">
    <name type="scientific">Pseudodonghicola flavimaris</name>
    <dbReference type="NCBI Taxonomy" id="3050036"/>
    <lineage>
        <taxon>Bacteria</taxon>
        <taxon>Pseudomonadati</taxon>
        <taxon>Pseudomonadota</taxon>
        <taxon>Alphaproteobacteria</taxon>
        <taxon>Rhodobacterales</taxon>
        <taxon>Paracoccaceae</taxon>
        <taxon>Pseudodonghicola</taxon>
    </lineage>
</organism>
<dbReference type="InterPro" id="IPR029044">
    <property type="entry name" value="Nucleotide-diphossugar_trans"/>
</dbReference>
<dbReference type="GO" id="GO:0016757">
    <property type="term" value="F:glycosyltransferase activity"/>
    <property type="evidence" value="ECO:0007669"/>
    <property type="project" value="UniProtKB-KW"/>
</dbReference>
<dbReference type="Gene3D" id="3.90.550.10">
    <property type="entry name" value="Spore Coat Polysaccharide Biosynthesis Protein SpsA, Chain A"/>
    <property type="match status" value="1"/>
</dbReference>
<dbReference type="RefSeq" id="WP_284480418.1">
    <property type="nucleotide sequence ID" value="NZ_JASNJD010000004.1"/>
</dbReference>
<dbReference type="SUPFAM" id="SSF53448">
    <property type="entry name" value="Nucleotide-diphospho-sugar transferases"/>
    <property type="match status" value="1"/>
</dbReference>
<comment type="caution">
    <text evidence="3">The sequence shown here is derived from an EMBL/GenBank/DDBJ whole genome shotgun (WGS) entry which is preliminary data.</text>
</comment>
<keyword evidence="3" id="KW-0328">Glycosyltransferase</keyword>
<feature type="domain" description="Spore protein YkvP/CgeB glycosyl transferase-like" evidence="2">
    <location>
        <begin position="160"/>
        <end position="296"/>
    </location>
</feature>
<evidence type="ECO:0000313" key="3">
    <source>
        <dbReference type="EMBL" id="MDK3017606.1"/>
    </source>
</evidence>
<accession>A0ABT7EZ33</accession>
<sequence length="930" mass="104167">MQKRKKIAFIESWPNLAFSAEREFLKRFLISCSAIDVDCRVVVTSDEINDYNPDVVLCSHEFSRKITGHPTLGVMWSPPEFFENDPYRLKSIMSYDGYLVGSSKVAQFLDDLWFSTGTNKLRSSFRFLPSSPKSSLSVKELRSLFYAGVHWDGARHNGLFSRLSQKKVLDVYGPKESWSDFAEAHRGTIPLDGKSMFNRICESGVALAVHKAAHRRANTPSMRLFEAASVGASIISDNIPFAREVFGDTIHIIDSGDLNGAGDEILHILDGILTNPKIELERAAAAREIFERDWSLDVLIPKVLEFSEDVSEAEGFTRRPVRNLSKRSSGGSKKGSDLVSIIVRTGGRNIDFLKRSLNSLYLQSYRPLEAVVVDYKGRDDVKDLCSLVGGSDDPEFNVTYLTSPNNGFRSTPILKGATAARGGFIGLLDDDDTIHTNCIATLINRAHESKKKFVYGGVVKFHEDGDFVTAPNFNGPLGEIIEERRELHFFDPFNRDRFFNLDNFIQSNTWICDRKTFLNSCQQADPELEVAEDVYFYGCVLQSNEPAFTYRVASQWHWRSGEDVNSMTGVGQDVWGRCANRVKGRWKFFDENFQWDSLPYNAWSGAEEDEDPAIKKSLRIDNPIVPTDSFVSDYSARGFAASPEGDGIWITERNASIRFGCIASREFGVKINFIPFYAPGAERVVLHVSCTGAEDLTFPVMDGNASEIFLEIQGNAHEEMEMQFSFNCMHSPQELGISDDARMLGIFVRSIELVELGLPGSATPRTIPLEEGGGKAVAELSAADVVNYDREFARRYSVETVDGVPESFVWMGMDENFPISVELPEGGPLSVSVRIAFFVDMNVFEAFHVKVDGRLYDRRVTEVVEVGGMKFRDVVFVFDAVGEGEVRIELCSPLTRQPAFRGDPRALSVSISKINLTRDILKFDRELASQ</sequence>
<dbReference type="Pfam" id="PF00535">
    <property type="entry name" value="Glycos_transf_2"/>
    <property type="match status" value="1"/>
</dbReference>
<name>A0ABT7EZ33_9RHOB</name>